<dbReference type="Pfam" id="PF00270">
    <property type="entry name" value="DEAD"/>
    <property type="match status" value="1"/>
</dbReference>
<dbReference type="GO" id="GO:0003677">
    <property type="term" value="F:DNA binding"/>
    <property type="evidence" value="ECO:0007669"/>
    <property type="project" value="UniProtKB-KW"/>
</dbReference>
<keyword evidence="8" id="KW-0413">Isomerase</keyword>
<dbReference type="SMART" id="SM00487">
    <property type="entry name" value="DEXDc"/>
    <property type="match status" value="1"/>
</dbReference>
<evidence type="ECO:0000256" key="11">
    <source>
        <dbReference type="ARBA" id="ARBA00044535"/>
    </source>
</evidence>
<protein>
    <recommendedName>
        <fullName evidence="11">ATP-dependent DNA helicase RecQ</fullName>
        <ecNumber evidence="10">5.6.2.4</ecNumber>
    </recommendedName>
    <alternativeName>
        <fullName evidence="12">DNA 3'-5' helicase RecQ</fullName>
    </alternativeName>
</protein>
<dbReference type="GO" id="GO:0006281">
    <property type="term" value="P:DNA repair"/>
    <property type="evidence" value="ECO:0007669"/>
    <property type="project" value="TreeGrafter"/>
</dbReference>
<keyword evidence="6" id="KW-0067">ATP-binding</keyword>
<keyword evidence="16" id="KW-1185">Reference proteome</keyword>
<evidence type="ECO:0000256" key="8">
    <source>
        <dbReference type="ARBA" id="ARBA00023235"/>
    </source>
</evidence>
<dbReference type="NCBIfam" id="TIGR00614">
    <property type="entry name" value="recQ_fam"/>
    <property type="match status" value="1"/>
</dbReference>
<gene>
    <name evidence="15" type="ORF">CLV35_2366</name>
</gene>
<comment type="similarity">
    <text evidence="1">Belongs to the helicase family. RecQ subfamily.</text>
</comment>
<evidence type="ECO:0000256" key="9">
    <source>
        <dbReference type="ARBA" id="ARBA00034617"/>
    </source>
</evidence>
<evidence type="ECO:0000313" key="15">
    <source>
        <dbReference type="EMBL" id="RKS73872.1"/>
    </source>
</evidence>
<keyword evidence="5 15" id="KW-0347">Helicase</keyword>
<dbReference type="CDD" id="cd17920">
    <property type="entry name" value="DEXHc_RecQ"/>
    <property type="match status" value="1"/>
</dbReference>
<proteinExistence type="inferred from homology"/>
<dbReference type="InterPro" id="IPR014001">
    <property type="entry name" value="Helicase_ATP-bd"/>
</dbReference>
<keyword evidence="3" id="KW-0547">Nucleotide-binding</keyword>
<reference evidence="15 16" key="1">
    <citation type="submission" date="2018-10" db="EMBL/GenBank/DDBJ databases">
        <title>Genomic Encyclopedia of Archaeal and Bacterial Type Strains, Phase II (KMG-II): from individual species to whole genera.</title>
        <authorList>
            <person name="Goeker M."/>
        </authorList>
    </citation>
    <scope>NUCLEOTIDE SEQUENCE [LARGE SCALE GENOMIC DNA]</scope>
    <source>
        <strain evidence="15 16">RP-AC37</strain>
    </source>
</reference>
<dbReference type="InterPro" id="IPR004589">
    <property type="entry name" value="DNA_helicase_ATP-dep_RecQ"/>
</dbReference>
<dbReference type="EMBL" id="RBWV01000012">
    <property type="protein sequence ID" value="RKS73872.1"/>
    <property type="molecule type" value="Genomic_DNA"/>
</dbReference>
<feature type="domain" description="Helicase ATP-binding" evidence="13">
    <location>
        <begin position="33"/>
        <end position="203"/>
    </location>
</feature>
<dbReference type="Gene3D" id="3.40.50.300">
    <property type="entry name" value="P-loop containing nucleotide triphosphate hydrolases"/>
    <property type="match status" value="2"/>
</dbReference>
<dbReference type="GO" id="GO:0005737">
    <property type="term" value="C:cytoplasm"/>
    <property type="evidence" value="ECO:0007669"/>
    <property type="project" value="TreeGrafter"/>
</dbReference>
<dbReference type="InterPro" id="IPR001650">
    <property type="entry name" value="Helicase_C-like"/>
</dbReference>
<dbReference type="AlphaFoldDB" id="A0A420XNX5"/>
<dbReference type="PANTHER" id="PTHR13710:SF105">
    <property type="entry name" value="ATP-DEPENDENT DNA HELICASE Q1"/>
    <property type="match status" value="1"/>
</dbReference>
<keyword evidence="7" id="KW-0238">DNA-binding</keyword>
<evidence type="ECO:0000259" key="13">
    <source>
        <dbReference type="PROSITE" id="PS51192"/>
    </source>
</evidence>
<feature type="domain" description="Helicase C-terminal" evidence="14">
    <location>
        <begin position="227"/>
        <end position="383"/>
    </location>
</feature>
<dbReference type="SUPFAM" id="SSF52540">
    <property type="entry name" value="P-loop containing nucleoside triphosphate hydrolases"/>
    <property type="match status" value="1"/>
</dbReference>
<dbReference type="Proteomes" id="UP000281955">
    <property type="component" value="Unassembled WGS sequence"/>
</dbReference>
<dbReference type="InParanoid" id="A0A420XNX5"/>
<evidence type="ECO:0000256" key="1">
    <source>
        <dbReference type="ARBA" id="ARBA00005446"/>
    </source>
</evidence>
<dbReference type="GO" id="GO:0005524">
    <property type="term" value="F:ATP binding"/>
    <property type="evidence" value="ECO:0007669"/>
    <property type="project" value="UniProtKB-KW"/>
</dbReference>
<dbReference type="PROSITE" id="PS51194">
    <property type="entry name" value="HELICASE_CTER"/>
    <property type="match status" value="1"/>
</dbReference>
<comment type="caution">
    <text evidence="15">The sequence shown here is derived from an EMBL/GenBank/DDBJ whole genome shotgun (WGS) entry which is preliminary data.</text>
</comment>
<dbReference type="Pfam" id="PF00271">
    <property type="entry name" value="Helicase_C"/>
    <property type="match status" value="1"/>
</dbReference>
<dbReference type="Pfam" id="PF16124">
    <property type="entry name" value="RecQ_Zn_bind"/>
    <property type="match status" value="1"/>
</dbReference>
<dbReference type="GO" id="GO:0046872">
    <property type="term" value="F:metal ion binding"/>
    <property type="evidence" value="ECO:0007669"/>
    <property type="project" value="UniProtKB-KW"/>
</dbReference>
<dbReference type="GO" id="GO:0043590">
    <property type="term" value="C:bacterial nucleoid"/>
    <property type="evidence" value="ECO:0007669"/>
    <property type="project" value="TreeGrafter"/>
</dbReference>
<evidence type="ECO:0000256" key="7">
    <source>
        <dbReference type="ARBA" id="ARBA00023125"/>
    </source>
</evidence>
<dbReference type="InterPro" id="IPR027417">
    <property type="entry name" value="P-loop_NTPase"/>
</dbReference>
<dbReference type="CDD" id="cd18794">
    <property type="entry name" value="SF2_C_RecQ"/>
    <property type="match status" value="1"/>
</dbReference>
<evidence type="ECO:0000256" key="2">
    <source>
        <dbReference type="ARBA" id="ARBA00022723"/>
    </source>
</evidence>
<evidence type="ECO:0000256" key="5">
    <source>
        <dbReference type="ARBA" id="ARBA00022806"/>
    </source>
</evidence>
<evidence type="ECO:0000256" key="10">
    <source>
        <dbReference type="ARBA" id="ARBA00034808"/>
    </source>
</evidence>
<evidence type="ECO:0000259" key="14">
    <source>
        <dbReference type="PROSITE" id="PS51194"/>
    </source>
</evidence>
<dbReference type="InterPro" id="IPR032284">
    <property type="entry name" value="RecQ_Zn-bd"/>
</dbReference>
<evidence type="ECO:0000256" key="6">
    <source>
        <dbReference type="ARBA" id="ARBA00022840"/>
    </source>
</evidence>
<evidence type="ECO:0000313" key="16">
    <source>
        <dbReference type="Proteomes" id="UP000281955"/>
    </source>
</evidence>
<comment type="catalytic activity">
    <reaction evidence="9">
        <text>Couples ATP hydrolysis with the unwinding of duplex DNA by translocating in the 3'-5' direction.</text>
        <dbReference type="EC" id="5.6.2.4"/>
    </reaction>
</comment>
<evidence type="ECO:0000256" key="4">
    <source>
        <dbReference type="ARBA" id="ARBA00022801"/>
    </source>
</evidence>
<keyword evidence="2" id="KW-0479">Metal-binding</keyword>
<dbReference type="RefSeq" id="WP_231121732.1">
    <property type="nucleotide sequence ID" value="NZ_RBWV01000012.1"/>
</dbReference>
<dbReference type="GO" id="GO:0006310">
    <property type="term" value="P:DNA recombination"/>
    <property type="evidence" value="ECO:0007669"/>
    <property type="project" value="InterPro"/>
</dbReference>
<dbReference type="InterPro" id="IPR011545">
    <property type="entry name" value="DEAD/DEAH_box_helicase_dom"/>
</dbReference>
<keyword evidence="4" id="KW-0378">Hydrolase</keyword>
<evidence type="ECO:0000256" key="3">
    <source>
        <dbReference type="ARBA" id="ARBA00022741"/>
    </source>
</evidence>
<dbReference type="SMART" id="SM00490">
    <property type="entry name" value="HELICc"/>
    <property type="match status" value="1"/>
</dbReference>
<dbReference type="GO" id="GO:0009378">
    <property type="term" value="F:four-way junction helicase activity"/>
    <property type="evidence" value="ECO:0007669"/>
    <property type="project" value="TreeGrafter"/>
</dbReference>
<name>A0A420XNX5_9ACTN</name>
<organism evidence="15 16">
    <name type="scientific">Motilibacter peucedani</name>
    <dbReference type="NCBI Taxonomy" id="598650"/>
    <lineage>
        <taxon>Bacteria</taxon>
        <taxon>Bacillati</taxon>
        <taxon>Actinomycetota</taxon>
        <taxon>Actinomycetes</taxon>
        <taxon>Motilibacterales</taxon>
        <taxon>Motilibacteraceae</taxon>
        <taxon>Motilibacter</taxon>
    </lineage>
</organism>
<dbReference type="PANTHER" id="PTHR13710">
    <property type="entry name" value="DNA HELICASE RECQ FAMILY MEMBER"/>
    <property type="match status" value="1"/>
</dbReference>
<dbReference type="GO" id="GO:0043138">
    <property type="term" value="F:3'-5' DNA helicase activity"/>
    <property type="evidence" value="ECO:0007669"/>
    <property type="project" value="UniProtKB-EC"/>
</dbReference>
<dbReference type="GO" id="GO:0016787">
    <property type="term" value="F:hydrolase activity"/>
    <property type="evidence" value="ECO:0007669"/>
    <property type="project" value="UniProtKB-KW"/>
</dbReference>
<sequence length="527" mass="57074">MSTGQQELSEKVRETAREVFGWDELRPGQAEAVAAVLEGRDALVVMPTGGGKSATYQLPALLIDGPTLVVSPLIALQQDQADTLDRLGASSRAVTVSASVGAAERERAFADLASGEVEFLFLAPEQLANPEVLEDVVRVKPSLVAVDEAHCVSSWGHDFRPDYLRLGEFVDALGHPPVIALTATASPPVRDDIVERLRLRDPFLLVQGFARPNLHLEVVRCADAAEQREQVLLRAASSPKPEIVYVATRREAEEVAGSLAELGLRATAYHAGLRTSLREQVQEDFMTGGTDVMVATSAFGMGVDKADVRTVLHASVPGSLDEYYQEVGRAGRDGEPAEVVLFYRPEDLGLRTFFASGRLKEADLRAVAKGLAAGLDREALAERTGFGPRKLPRLINALEGAGSVEAALEEDEARHRMERSRIEMMRGYAETSGCRRQFVLGYFGEDLPEPCGYCDTCESGKAAEVAAETPVDAPYAVQSTVRHPTFGDGLVMSYEEDKVVVLFEQEGYKVLGLEAVREHGLLEPVTG</sequence>
<dbReference type="GO" id="GO:0030894">
    <property type="term" value="C:replisome"/>
    <property type="evidence" value="ECO:0007669"/>
    <property type="project" value="TreeGrafter"/>
</dbReference>
<accession>A0A420XNX5</accession>
<evidence type="ECO:0000256" key="12">
    <source>
        <dbReference type="ARBA" id="ARBA00044550"/>
    </source>
</evidence>
<dbReference type="PROSITE" id="PS51192">
    <property type="entry name" value="HELICASE_ATP_BIND_1"/>
    <property type="match status" value="1"/>
</dbReference>
<dbReference type="EC" id="5.6.2.4" evidence="10"/>
<dbReference type="FunFam" id="3.40.50.300:FF:001389">
    <property type="entry name" value="ATP-dependent DNA helicase RecQ"/>
    <property type="match status" value="1"/>
</dbReference>